<reference evidence="3" key="1">
    <citation type="journal article" date="2019" name="Int. J. Syst. Evol. Microbiol.">
        <title>The Global Catalogue of Microorganisms (GCM) 10K type strain sequencing project: providing services to taxonomists for standard genome sequencing and annotation.</title>
        <authorList>
            <consortium name="The Broad Institute Genomics Platform"/>
            <consortium name="The Broad Institute Genome Sequencing Center for Infectious Disease"/>
            <person name="Wu L."/>
            <person name="Ma J."/>
        </authorList>
    </citation>
    <scope>NUCLEOTIDE SEQUENCE [LARGE SCALE GENOMIC DNA]</scope>
    <source>
        <strain evidence="3">JCM 16929</strain>
    </source>
</reference>
<feature type="region of interest" description="Disordered" evidence="1">
    <location>
        <begin position="23"/>
        <end position="59"/>
    </location>
</feature>
<protein>
    <submittedName>
        <fullName evidence="2">Uncharacterized protein</fullName>
    </submittedName>
</protein>
<accession>A0ABP6ZNK1</accession>
<dbReference type="EMBL" id="BAABAB010000009">
    <property type="protein sequence ID" value="GAA3612712.1"/>
    <property type="molecule type" value="Genomic_DNA"/>
</dbReference>
<name>A0ABP6ZNK1_9ACTN</name>
<evidence type="ECO:0000256" key="1">
    <source>
        <dbReference type="SAM" id="MobiDB-lite"/>
    </source>
</evidence>
<dbReference type="Proteomes" id="UP001501490">
    <property type="component" value="Unassembled WGS sequence"/>
</dbReference>
<comment type="caution">
    <text evidence="2">The sequence shown here is derived from an EMBL/GenBank/DDBJ whole genome shotgun (WGS) entry which is preliminary data.</text>
</comment>
<gene>
    <name evidence="2" type="ORF">GCM10022236_13100</name>
</gene>
<proteinExistence type="predicted"/>
<evidence type="ECO:0000313" key="2">
    <source>
        <dbReference type="EMBL" id="GAA3612712.1"/>
    </source>
</evidence>
<evidence type="ECO:0000313" key="3">
    <source>
        <dbReference type="Proteomes" id="UP001501490"/>
    </source>
</evidence>
<organism evidence="2 3">
    <name type="scientific">Microlunatus ginsengisoli</name>
    <dbReference type="NCBI Taxonomy" id="363863"/>
    <lineage>
        <taxon>Bacteria</taxon>
        <taxon>Bacillati</taxon>
        <taxon>Actinomycetota</taxon>
        <taxon>Actinomycetes</taxon>
        <taxon>Propionibacteriales</taxon>
        <taxon>Propionibacteriaceae</taxon>
        <taxon>Microlunatus</taxon>
    </lineage>
</organism>
<keyword evidence="3" id="KW-1185">Reference proteome</keyword>
<sequence length="106" mass="11408">MAGSHPYTCSNLGTVSNLRVEPAQGSGLTASAFDPARMDPGRTSARRTQAGPGAGVAKAQLQVERSSIRLESNDGPDRFVQEWFAAERLWPVKSSPNGPSPFDYMR</sequence>